<organism evidence="2 3">
    <name type="scientific">Trichophyton tonsurans (strain CBS 112818)</name>
    <name type="common">Scalp ringworm fungus</name>
    <dbReference type="NCBI Taxonomy" id="647933"/>
    <lineage>
        <taxon>Eukaryota</taxon>
        <taxon>Fungi</taxon>
        <taxon>Dikarya</taxon>
        <taxon>Ascomycota</taxon>
        <taxon>Pezizomycotina</taxon>
        <taxon>Eurotiomycetes</taxon>
        <taxon>Eurotiomycetidae</taxon>
        <taxon>Onygenales</taxon>
        <taxon>Arthrodermataceae</taxon>
        <taxon>Trichophyton</taxon>
    </lineage>
</organism>
<evidence type="ECO:0000313" key="3">
    <source>
        <dbReference type="Proteomes" id="UP000009172"/>
    </source>
</evidence>
<dbReference type="Proteomes" id="UP000009172">
    <property type="component" value="Unassembled WGS sequence"/>
</dbReference>
<evidence type="ECO:0000256" key="1">
    <source>
        <dbReference type="SAM" id="MobiDB-lite"/>
    </source>
</evidence>
<feature type="region of interest" description="Disordered" evidence="1">
    <location>
        <begin position="1"/>
        <end position="23"/>
    </location>
</feature>
<accession>F2S329</accession>
<keyword evidence="3" id="KW-1185">Reference proteome</keyword>
<gene>
    <name evidence="2" type="ORF">TESG_05268</name>
</gene>
<dbReference type="EMBL" id="GG698506">
    <property type="protein sequence ID" value="EGD97969.1"/>
    <property type="molecule type" value="Genomic_DNA"/>
</dbReference>
<feature type="compositionally biased region" description="Basic and acidic residues" evidence="1">
    <location>
        <begin position="1"/>
        <end position="11"/>
    </location>
</feature>
<name>F2S329_TRIT1</name>
<sequence length="211" mass="22893">MLPRNKNEMKRPTSPPLRPISNQLGSTVRADFTYPGPPPGADIADFFLGLRNLADMLSTDKRITAKRLVSLFVIFSKAPTVDHNFDIDFVHCSELEGDSCPKDNRVVMATRFGGSTGGLWGIGQANVGVTARRPGAKFEEGIVLPFISFPASNNDPGLAPVNGPNISASETKGMKHSDPVTAIRPTEPSNRALYHMNGWKGFTVSKSARRK</sequence>
<dbReference type="AlphaFoldDB" id="F2S329"/>
<dbReference type="HOGENOM" id="CLU_1305674_0_0_1"/>
<evidence type="ECO:0000313" key="2">
    <source>
        <dbReference type="EMBL" id="EGD97969.1"/>
    </source>
</evidence>
<proteinExistence type="predicted"/>
<reference evidence="3" key="1">
    <citation type="journal article" date="2012" name="MBio">
        <title>Comparative genome analysis of Trichophyton rubrum and related dermatophytes reveals candidate genes involved in infection.</title>
        <authorList>
            <person name="Martinez D.A."/>
            <person name="Oliver B.G."/>
            <person name="Graeser Y."/>
            <person name="Goldberg J.M."/>
            <person name="Li W."/>
            <person name="Martinez-Rossi N.M."/>
            <person name="Monod M."/>
            <person name="Shelest E."/>
            <person name="Barton R.C."/>
            <person name="Birch E."/>
            <person name="Brakhage A.A."/>
            <person name="Chen Z."/>
            <person name="Gurr S.J."/>
            <person name="Heiman D."/>
            <person name="Heitman J."/>
            <person name="Kosti I."/>
            <person name="Rossi A."/>
            <person name="Saif S."/>
            <person name="Samalova M."/>
            <person name="Saunders C.W."/>
            <person name="Shea T."/>
            <person name="Summerbell R.C."/>
            <person name="Xu J."/>
            <person name="Young S."/>
            <person name="Zeng Q."/>
            <person name="Birren B.W."/>
            <person name="Cuomo C.A."/>
            <person name="White T.C."/>
        </authorList>
    </citation>
    <scope>NUCLEOTIDE SEQUENCE [LARGE SCALE GENOMIC DNA]</scope>
    <source>
        <strain evidence="3">CBS 112818</strain>
    </source>
</reference>
<protein>
    <submittedName>
        <fullName evidence="2">Uncharacterized protein</fullName>
    </submittedName>
</protein>